<comment type="function">
    <text evidence="9">Catalyzes a mechanistically unusual reaction, the ATP-dependent insertion of CO2 between the N7 and N8 nitrogen atoms of 7,8-diaminopelargonic acid (DAPA, also called 7,8-diammoniononanoate) to form a ureido ring.</text>
</comment>
<comment type="subcellular location">
    <subcellularLocation>
        <location evidence="9">Cytoplasm</location>
    </subcellularLocation>
</comment>
<feature type="active site" evidence="9">
    <location>
        <position position="39"/>
    </location>
</feature>
<dbReference type="HAMAP" id="MF_00336">
    <property type="entry name" value="BioD"/>
    <property type="match status" value="1"/>
</dbReference>
<keyword evidence="2 9" id="KW-0436">Ligase</keyword>
<keyword evidence="6 9" id="KW-0067">ATP-binding</keyword>
<feature type="binding site" evidence="9">
    <location>
        <position position="206"/>
    </location>
    <ligand>
        <name>ATP</name>
        <dbReference type="ChEBI" id="CHEBI:30616"/>
    </ligand>
</feature>
<comment type="subunit">
    <text evidence="9">Homodimer.</text>
</comment>
<keyword evidence="5 9" id="KW-0093">Biotin biosynthesis</keyword>
<dbReference type="GO" id="GO:0005829">
    <property type="term" value="C:cytosol"/>
    <property type="evidence" value="ECO:0007669"/>
    <property type="project" value="TreeGrafter"/>
</dbReference>
<comment type="caution">
    <text evidence="10">The sequence shown here is derived from an EMBL/GenBank/DDBJ whole genome shotgun (WGS) entry which is preliminary data.</text>
</comment>
<evidence type="ECO:0000313" key="10">
    <source>
        <dbReference type="EMBL" id="TYC47595.1"/>
    </source>
</evidence>
<dbReference type="PIRSF" id="PIRSF006755">
    <property type="entry name" value="DTB_synth"/>
    <property type="match status" value="1"/>
</dbReference>
<dbReference type="GO" id="GO:0009102">
    <property type="term" value="P:biotin biosynthetic process"/>
    <property type="evidence" value="ECO:0007669"/>
    <property type="project" value="UniProtKB-UniRule"/>
</dbReference>
<dbReference type="UniPathway" id="UPA00078">
    <property type="reaction ID" value="UER00161"/>
</dbReference>
<feature type="binding site" evidence="9">
    <location>
        <position position="43"/>
    </location>
    <ligand>
        <name>substrate</name>
    </ligand>
</feature>
<keyword evidence="11" id="KW-1185">Reference proteome</keyword>
<dbReference type="Gene3D" id="3.40.50.300">
    <property type="entry name" value="P-loop containing nucleotide triphosphate hydrolases"/>
    <property type="match status" value="1"/>
</dbReference>
<comment type="caution">
    <text evidence="9">Lacks conserved residue(s) required for the propagation of feature annotation.</text>
</comment>
<dbReference type="SUPFAM" id="SSF52540">
    <property type="entry name" value="P-loop containing nucleoside triphosphate hydrolases"/>
    <property type="match status" value="1"/>
</dbReference>
<dbReference type="GO" id="GO:0005524">
    <property type="term" value="F:ATP binding"/>
    <property type="evidence" value="ECO:0007669"/>
    <property type="project" value="UniProtKB-UniRule"/>
</dbReference>
<comment type="similarity">
    <text evidence="9">Belongs to the dethiobiotin synthetase family.</text>
</comment>
<dbReference type="RefSeq" id="WP_148605490.1">
    <property type="nucleotide sequence ID" value="NZ_BSUV01000001.1"/>
</dbReference>
<organism evidence="10 11">
    <name type="scientific">Leuconostoc litchii</name>
    <dbReference type="NCBI Taxonomy" id="1981069"/>
    <lineage>
        <taxon>Bacteria</taxon>
        <taxon>Bacillati</taxon>
        <taxon>Bacillota</taxon>
        <taxon>Bacilli</taxon>
        <taxon>Lactobacillales</taxon>
        <taxon>Lactobacillaceae</taxon>
        <taxon>Leuconostoc</taxon>
    </lineage>
</organism>
<feature type="binding site" evidence="9">
    <location>
        <position position="18"/>
    </location>
    <ligand>
        <name>Mg(2+)</name>
        <dbReference type="ChEBI" id="CHEBI:18420"/>
    </ligand>
</feature>
<dbReference type="Proteomes" id="UP000442244">
    <property type="component" value="Unassembled WGS sequence"/>
</dbReference>
<evidence type="ECO:0000256" key="3">
    <source>
        <dbReference type="ARBA" id="ARBA00022723"/>
    </source>
</evidence>
<keyword evidence="1 9" id="KW-0963">Cytoplasm</keyword>
<comment type="pathway">
    <text evidence="9">Cofactor biosynthesis; biotin biosynthesis; biotin from 7,8-diaminononanoate: step 1/2.</text>
</comment>
<protein>
    <recommendedName>
        <fullName evidence="9">ATP-dependent dethiobiotin synthetase BioD</fullName>
        <ecNumber evidence="9">6.3.3.3</ecNumber>
    </recommendedName>
    <alternativeName>
        <fullName evidence="9">DTB synthetase</fullName>
        <shortName evidence="9">DTBS</shortName>
    </alternativeName>
    <alternativeName>
        <fullName evidence="9">Dethiobiotin synthase</fullName>
    </alternativeName>
</protein>
<dbReference type="CDD" id="cd03109">
    <property type="entry name" value="DTBS"/>
    <property type="match status" value="1"/>
</dbReference>
<feature type="binding site" evidence="9">
    <location>
        <position position="53"/>
    </location>
    <ligand>
        <name>ATP</name>
        <dbReference type="ChEBI" id="CHEBI:30616"/>
    </ligand>
</feature>
<dbReference type="PANTHER" id="PTHR43210:SF2">
    <property type="entry name" value="ATP-DEPENDENT DETHIOBIOTIN SYNTHETASE BIOD 2"/>
    <property type="match status" value="1"/>
</dbReference>
<evidence type="ECO:0000313" key="11">
    <source>
        <dbReference type="Proteomes" id="UP000442244"/>
    </source>
</evidence>
<evidence type="ECO:0000256" key="9">
    <source>
        <dbReference type="HAMAP-Rule" id="MF_00336"/>
    </source>
</evidence>
<evidence type="ECO:0000256" key="5">
    <source>
        <dbReference type="ARBA" id="ARBA00022756"/>
    </source>
</evidence>
<evidence type="ECO:0000256" key="7">
    <source>
        <dbReference type="ARBA" id="ARBA00022842"/>
    </source>
</evidence>
<comment type="cofactor">
    <cofactor evidence="9">
        <name>Mg(2+)</name>
        <dbReference type="ChEBI" id="CHEBI:18420"/>
    </cofactor>
</comment>
<evidence type="ECO:0000256" key="1">
    <source>
        <dbReference type="ARBA" id="ARBA00022490"/>
    </source>
</evidence>
<evidence type="ECO:0000256" key="8">
    <source>
        <dbReference type="ARBA" id="ARBA00047386"/>
    </source>
</evidence>
<keyword evidence="3 9" id="KW-0479">Metal-binding</keyword>
<dbReference type="AlphaFoldDB" id="A0A6P2CNF8"/>
<comment type="catalytic activity">
    <reaction evidence="8">
        <text>(7R,8S)-8-amino-7-(carboxyamino)nonanoate + ATP = (4R,5S)-dethiobiotin + ADP + phosphate + H(+)</text>
        <dbReference type="Rhea" id="RHEA:63684"/>
        <dbReference type="ChEBI" id="CHEBI:15378"/>
        <dbReference type="ChEBI" id="CHEBI:30616"/>
        <dbReference type="ChEBI" id="CHEBI:43474"/>
        <dbReference type="ChEBI" id="CHEBI:149470"/>
        <dbReference type="ChEBI" id="CHEBI:149473"/>
        <dbReference type="ChEBI" id="CHEBI:456216"/>
    </reaction>
</comment>
<sequence>MKNKGYFITGTDTEIGKTFVTAVLASYFNKHNQDIGVFKPLMSGARREDTSSDAYILKDSANVKDSLEEINPFQWDEALAPALAQKRAKTNYTLDDVLKKYNILAQKHNGMLVEGAGGITVPYGDNFTVTDLARELKLPLIIVAPNKLGVINHIILTIEFARNHHLKIAGIIFNGAKHRGTVEDTNLALLKEMTNVPIIGELPWINHQSPTAILLEKYLNLKPVM</sequence>
<dbReference type="FunFam" id="3.40.50.300:FF:000292">
    <property type="entry name" value="ATP-dependent dethiobiotin synthetase BioD"/>
    <property type="match status" value="1"/>
</dbReference>
<dbReference type="GO" id="GO:0000287">
    <property type="term" value="F:magnesium ion binding"/>
    <property type="evidence" value="ECO:0007669"/>
    <property type="project" value="UniProtKB-UniRule"/>
</dbReference>
<evidence type="ECO:0000256" key="2">
    <source>
        <dbReference type="ARBA" id="ARBA00022598"/>
    </source>
</evidence>
<feature type="binding site" evidence="9">
    <location>
        <begin position="114"/>
        <end position="117"/>
    </location>
    <ligand>
        <name>ATP</name>
        <dbReference type="ChEBI" id="CHEBI:30616"/>
    </ligand>
</feature>
<feature type="binding site" evidence="9">
    <location>
        <begin position="203"/>
        <end position="205"/>
    </location>
    <ligand>
        <name>ATP</name>
        <dbReference type="ChEBI" id="CHEBI:30616"/>
    </ligand>
</feature>
<dbReference type="OrthoDB" id="9802097at2"/>
<dbReference type="GO" id="GO:0004141">
    <property type="term" value="F:dethiobiotin synthase activity"/>
    <property type="evidence" value="ECO:0007669"/>
    <property type="project" value="UniProtKB-UniRule"/>
</dbReference>
<gene>
    <name evidence="9 10" type="primary">bioD</name>
    <name evidence="10" type="ORF">ESZ47_05535</name>
</gene>
<dbReference type="PANTHER" id="PTHR43210">
    <property type="entry name" value="DETHIOBIOTIN SYNTHETASE"/>
    <property type="match status" value="1"/>
</dbReference>
<evidence type="ECO:0000256" key="4">
    <source>
        <dbReference type="ARBA" id="ARBA00022741"/>
    </source>
</evidence>
<keyword evidence="7 9" id="KW-0460">Magnesium</keyword>
<dbReference type="EMBL" id="SDGY01000001">
    <property type="protein sequence ID" value="TYC47595.1"/>
    <property type="molecule type" value="Genomic_DNA"/>
</dbReference>
<dbReference type="InterPro" id="IPR027417">
    <property type="entry name" value="P-loop_NTPase"/>
</dbReference>
<feature type="binding site" evidence="9">
    <location>
        <position position="53"/>
    </location>
    <ligand>
        <name>Mg(2+)</name>
        <dbReference type="ChEBI" id="CHEBI:18420"/>
    </ligand>
</feature>
<reference evidence="10 11" key="1">
    <citation type="submission" date="2019-01" db="EMBL/GenBank/DDBJ databases">
        <title>Leuconostoc litchii sp. nov., a novel lactic acid bacterium isolated from lychee.</title>
        <authorList>
            <person name="Wang L.-T."/>
        </authorList>
    </citation>
    <scope>NUCLEOTIDE SEQUENCE [LARGE SCALE GENOMIC DNA]</scope>
    <source>
        <strain evidence="10 11">MB7</strain>
    </source>
</reference>
<feature type="binding site" evidence="9">
    <location>
        <begin position="14"/>
        <end position="19"/>
    </location>
    <ligand>
        <name>ATP</name>
        <dbReference type="ChEBI" id="CHEBI:30616"/>
    </ligand>
</feature>
<feature type="binding site" evidence="9">
    <location>
        <position position="114"/>
    </location>
    <ligand>
        <name>Mg(2+)</name>
        <dbReference type="ChEBI" id="CHEBI:18420"/>
    </ligand>
</feature>
<dbReference type="GO" id="GO:0042803">
    <property type="term" value="F:protein homodimerization activity"/>
    <property type="evidence" value="ECO:0007669"/>
    <property type="project" value="UniProtKB-ARBA"/>
</dbReference>
<name>A0A6P2CNF8_9LACO</name>
<dbReference type="NCBIfam" id="TIGR00347">
    <property type="entry name" value="bioD"/>
    <property type="match status" value="1"/>
</dbReference>
<accession>A0A6P2CNF8</accession>
<proteinExistence type="inferred from homology"/>
<comment type="catalytic activity">
    <reaction evidence="9">
        <text>(7R,8S)-7,8-diammoniononanoate + CO2 + ATP = (4R,5S)-dethiobiotin + ADP + phosphate + 3 H(+)</text>
        <dbReference type="Rhea" id="RHEA:15805"/>
        <dbReference type="ChEBI" id="CHEBI:15378"/>
        <dbReference type="ChEBI" id="CHEBI:16526"/>
        <dbReference type="ChEBI" id="CHEBI:30616"/>
        <dbReference type="ChEBI" id="CHEBI:43474"/>
        <dbReference type="ChEBI" id="CHEBI:149469"/>
        <dbReference type="ChEBI" id="CHEBI:149473"/>
        <dbReference type="ChEBI" id="CHEBI:456216"/>
        <dbReference type="EC" id="6.3.3.3"/>
    </reaction>
</comment>
<keyword evidence="4 9" id="KW-0547">Nucleotide-binding</keyword>
<dbReference type="Pfam" id="PF13500">
    <property type="entry name" value="AAA_26"/>
    <property type="match status" value="1"/>
</dbReference>
<dbReference type="InterPro" id="IPR004472">
    <property type="entry name" value="DTB_synth_BioD"/>
</dbReference>
<dbReference type="EC" id="6.3.3.3" evidence="9"/>
<evidence type="ECO:0000256" key="6">
    <source>
        <dbReference type="ARBA" id="ARBA00022840"/>
    </source>
</evidence>